<proteinExistence type="predicted"/>
<accession>A0A0V0XVS8</accession>
<evidence type="ECO:0008006" key="4">
    <source>
        <dbReference type="Google" id="ProtNLM"/>
    </source>
</evidence>
<keyword evidence="1" id="KW-0732">Signal</keyword>
<comment type="caution">
    <text evidence="2">The sequence shown here is derived from an EMBL/GenBank/DDBJ whole genome shotgun (WGS) entry which is preliminary data.</text>
</comment>
<evidence type="ECO:0000313" key="3">
    <source>
        <dbReference type="Proteomes" id="UP000054815"/>
    </source>
</evidence>
<feature type="chain" id="PRO_5006872767" description="Secreted protein" evidence="1">
    <location>
        <begin position="20"/>
        <end position="65"/>
    </location>
</feature>
<dbReference type="EMBL" id="JYDU01000118">
    <property type="protein sequence ID" value="KRX92177.1"/>
    <property type="molecule type" value="Genomic_DNA"/>
</dbReference>
<name>A0A0V0XVS8_TRIPS</name>
<sequence length="65" mass="7512">MVAVLFSLIIIIVVRPDAAVIRRPSRQLTIEGEREAKPSGQCKWRSKQWRTCSSKQKKLLTFGWL</sequence>
<evidence type="ECO:0000313" key="2">
    <source>
        <dbReference type="EMBL" id="KRX92177.1"/>
    </source>
</evidence>
<dbReference type="Proteomes" id="UP000054815">
    <property type="component" value="Unassembled WGS sequence"/>
</dbReference>
<reference evidence="2 3" key="1">
    <citation type="submission" date="2015-01" db="EMBL/GenBank/DDBJ databases">
        <title>Evolution of Trichinella species and genotypes.</title>
        <authorList>
            <person name="Korhonen P.K."/>
            <person name="Edoardo P."/>
            <person name="Giuseppe L.R."/>
            <person name="Gasser R.B."/>
        </authorList>
    </citation>
    <scope>NUCLEOTIDE SEQUENCE [LARGE SCALE GENOMIC DNA]</scope>
    <source>
        <strain evidence="2">ISS141</strain>
    </source>
</reference>
<gene>
    <name evidence="2" type="ORF">T4E_378</name>
</gene>
<evidence type="ECO:0000256" key="1">
    <source>
        <dbReference type="SAM" id="SignalP"/>
    </source>
</evidence>
<protein>
    <recommendedName>
        <fullName evidence="4">Secreted protein</fullName>
    </recommendedName>
</protein>
<feature type="signal peptide" evidence="1">
    <location>
        <begin position="1"/>
        <end position="19"/>
    </location>
</feature>
<organism evidence="2 3">
    <name type="scientific">Trichinella pseudospiralis</name>
    <name type="common">Parasitic roundworm</name>
    <dbReference type="NCBI Taxonomy" id="6337"/>
    <lineage>
        <taxon>Eukaryota</taxon>
        <taxon>Metazoa</taxon>
        <taxon>Ecdysozoa</taxon>
        <taxon>Nematoda</taxon>
        <taxon>Enoplea</taxon>
        <taxon>Dorylaimia</taxon>
        <taxon>Trichinellida</taxon>
        <taxon>Trichinellidae</taxon>
        <taxon>Trichinella</taxon>
    </lineage>
</organism>
<dbReference type="AlphaFoldDB" id="A0A0V0XVS8"/>